<dbReference type="AlphaFoldDB" id="A0A7R7EHM7"/>
<keyword evidence="2 8" id="KW-0597">Phosphoprotein</keyword>
<evidence type="ECO:0000256" key="5">
    <source>
        <dbReference type="ARBA" id="ARBA00023125"/>
    </source>
</evidence>
<dbReference type="SMART" id="SM00862">
    <property type="entry name" value="Trans_reg_C"/>
    <property type="match status" value="1"/>
</dbReference>
<keyword evidence="5 9" id="KW-0238">DNA-binding</keyword>
<dbReference type="PANTHER" id="PTHR48111">
    <property type="entry name" value="REGULATOR OF RPOS"/>
    <property type="match status" value="1"/>
</dbReference>
<dbReference type="GO" id="GO:0006355">
    <property type="term" value="P:regulation of DNA-templated transcription"/>
    <property type="evidence" value="ECO:0007669"/>
    <property type="project" value="InterPro"/>
</dbReference>
<evidence type="ECO:0000256" key="2">
    <source>
        <dbReference type="ARBA" id="ARBA00022553"/>
    </source>
</evidence>
<dbReference type="Gene3D" id="6.10.250.690">
    <property type="match status" value="1"/>
</dbReference>
<proteinExistence type="predicted"/>
<dbReference type="FunFam" id="3.40.50.2300:FF:000001">
    <property type="entry name" value="DNA-binding response regulator PhoB"/>
    <property type="match status" value="1"/>
</dbReference>
<sequence>MSKILVIDDEKEIVELIRKGLEEAKYEVITAYDGAEGLKVLEEHEISLVILDIMMPEINGLEVCSRIRSHSNIPIIMVSAKSQEQDKISGLSEGADDYMVKPFSVAELLARVNSQIRRYTYLNTGTNTGGSGTSTDNCLHVKGLSIDEQKHQVTLFGEKVKLTPTEFAILLLLAKNKGKVFSSEEIYRNLWSDEKYYEGNNTVMAHMWRLREKIEVNPKEAKIIETVWGVGYKIED</sequence>
<evidence type="ECO:0000256" key="1">
    <source>
        <dbReference type="ARBA" id="ARBA00018672"/>
    </source>
</evidence>
<dbReference type="Pfam" id="PF00072">
    <property type="entry name" value="Response_reg"/>
    <property type="match status" value="1"/>
</dbReference>
<dbReference type="InterPro" id="IPR036388">
    <property type="entry name" value="WH-like_DNA-bd_sf"/>
</dbReference>
<feature type="modified residue" description="4-aspartylphosphate" evidence="8">
    <location>
        <position position="52"/>
    </location>
</feature>
<dbReference type="InterPro" id="IPR039420">
    <property type="entry name" value="WalR-like"/>
</dbReference>
<dbReference type="Gene3D" id="3.40.50.2300">
    <property type="match status" value="1"/>
</dbReference>
<name>A0A7R7EHM7_9FIRM</name>
<dbReference type="SUPFAM" id="SSF52172">
    <property type="entry name" value="CheY-like"/>
    <property type="match status" value="1"/>
</dbReference>
<dbReference type="Pfam" id="PF00486">
    <property type="entry name" value="Trans_reg_C"/>
    <property type="match status" value="1"/>
</dbReference>
<feature type="domain" description="Response regulatory" evidence="10">
    <location>
        <begin position="3"/>
        <end position="116"/>
    </location>
</feature>
<dbReference type="InterPro" id="IPR001867">
    <property type="entry name" value="OmpR/PhoB-type_DNA-bd"/>
</dbReference>
<dbReference type="Proteomes" id="UP000595897">
    <property type="component" value="Chromosome"/>
</dbReference>
<gene>
    <name evidence="12" type="ORF">bsdtb5_01980</name>
</gene>
<evidence type="ECO:0000259" key="10">
    <source>
        <dbReference type="PROSITE" id="PS50110"/>
    </source>
</evidence>
<evidence type="ECO:0000256" key="4">
    <source>
        <dbReference type="ARBA" id="ARBA00023015"/>
    </source>
</evidence>
<keyword evidence="4" id="KW-0805">Transcription regulation</keyword>
<organism evidence="12 13">
    <name type="scientific">Anaeromicropila herbilytica</name>
    <dbReference type="NCBI Taxonomy" id="2785025"/>
    <lineage>
        <taxon>Bacteria</taxon>
        <taxon>Bacillati</taxon>
        <taxon>Bacillota</taxon>
        <taxon>Clostridia</taxon>
        <taxon>Lachnospirales</taxon>
        <taxon>Lachnospiraceae</taxon>
        <taxon>Anaeromicropila</taxon>
    </lineage>
</organism>
<keyword evidence="13" id="KW-1185">Reference proteome</keyword>
<feature type="DNA-binding region" description="OmpR/PhoB-type" evidence="9">
    <location>
        <begin position="136"/>
        <end position="236"/>
    </location>
</feature>
<dbReference type="CDD" id="cd00383">
    <property type="entry name" value="trans_reg_C"/>
    <property type="match status" value="1"/>
</dbReference>
<dbReference type="SUPFAM" id="SSF46894">
    <property type="entry name" value="C-terminal effector domain of the bipartite response regulators"/>
    <property type="match status" value="1"/>
</dbReference>
<evidence type="ECO:0000256" key="9">
    <source>
        <dbReference type="PROSITE-ProRule" id="PRU01091"/>
    </source>
</evidence>
<dbReference type="PANTHER" id="PTHR48111:SF2">
    <property type="entry name" value="RESPONSE REGULATOR SAER"/>
    <property type="match status" value="1"/>
</dbReference>
<dbReference type="InterPro" id="IPR001789">
    <property type="entry name" value="Sig_transdc_resp-reg_receiver"/>
</dbReference>
<protein>
    <recommendedName>
        <fullName evidence="1">Stage 0 sporulation protein A homolog</fullName>
    </recommendedName>
</protein>
<evidence type="ECO:0000259" key="11">
    <source>
        <dbReference type="PROSITE" id="PS51755"/>
    </source>
</evidence>
<reference evidence="12 13" key="1">
    <citation type="submission" date="2020-11" db="EMBL/GenBank/DDBJ databases">
        <title>Draft genome sequencing of a Lachnospiraceae strain isolated from anoxic soil subjected to BSD treatment.</title>
        <authorList>
            <person name="Uek A."/>
            <person name="Tonouchi A."/>
        </authorList>
    </citation>
    <scope>NUCLEOTIDE SEQUENCE [LARGE SCALE GENOMIC DNA]</scope>
    <source>
        <strain evidence="12 13">TB5</strain>
    </source>
</reference>
<evidence type="ECO:0000256" key="3">
    <source>
        <dbReference type="ARBA" id="ARBA00023012"/>
    </source>
</evidence>
<accession>A0A7R7EHM7</accession>
<dbReference type="EMBL" id="AP024169">
    <property type="protein sequence ID" value="BCN28903.1"/>
    <property type="molecule type" value="Genomic_DNA"/>
</dbReference>
<keyword evidence="3" id="KW-0902">Two-component regulatory system</keyword>
<dbReference type="GO" id="GO:0000976">
    <property type="term" value="F:transcription cis-regulatory region binding"/>
    <property type="evidence" value="ECO:0007669"/>
    <property type="project" value="TreeGrafter"/>
</dbReference>
<evidence type="ECO:0000256" key="8">
    <source>
        <dbReference type="PROSITE-ProRule" id="PRU00169"/>
    </source>
</evidence>
<feature type="domain" description="OmpR/PhoB-type" evidence="11">
    <location>
        <begin position="136"/>
        <end position="236"/>
    </location>
</feature>
<dbReference type="GO" id="GO:0032993">
    <property type="term" value="C:protein-DNA complex"/>
    <property type="evidence" value="ECO:0007669"/>
    <property type="project" value="TreeGrafter"/>
</dbReference>
<dbReference type="RefSeq" id="WP_271714207.1">
    <property type="nucleotide sequence ID" value="NZ_AP024169.1"/>
</dbReference>
<dbReference type="GO" id="GO:0000156">
    <property type="term" value="F:phosphorelay response regulator activity"/>
    <property type="evidence" value="ECO:0007669"/>
    <property type="project" value="TreeGrafter"/>
</dbReference>
<evidence type="ECO:0000313" key="12">
    <source>
        <dbReference type="EMBL" id="BCN28903.1"/>
    </source>
</evidence>
<evidence type="ECO:0000256" key="6">
    <source>
        <dbReference type="ARBA" id="ARBA00023163"/>
    </source>
</evidence>
<dbReference type="Gene3D" id="1.10.10.10">
    <property type="entry name" value="Winged helix-like DNA-binding domain superfamily/Winged helix DNA-binding domain"/>
    <property type="match status" value="1"/>
</dbReference>
<dbReference type="SMART" id="SM00448">
    <property type="entry name" value="REC"/>
    <property type="match status" value="1"/>
</dbReference>
<dbReference type="FunFam" id="1.10.10.10:FF:000018">
    <property type="entry name" value="DNA-binding response regulator ResD"/>
    <property type="match status" value="1"/>
</dbReference>
<keyword evidence="6" id="KW-0804">Transcription</keyword>
<dbReference type="CDD" id="cd17574">
    <property type="entry name" value="REC_OmpR"/>
    <property type="match status" value="1"/>
</dbReference>
<dbReference type="PROSITE" id="PS50110">
    <property type="entry name" value="RESPONSE_REGULATORY"/>
    <property type="match status" value="1"/>
</dbReference>
<dbReference type="InterPro" id="IPR016032">
    <property type="entry name" value="Sig_transdc_resp-reg_C-effctor"/>
</dbReference>
<evidence type="ECO:0000313" key="13">
    <source>
        <dbReference type="Proteomes" id="UP000595897"/>
    </source>
</evidence>
<dbReference type="KEGG" id="ahb:bsdtb5_01980"/>
<comment type="function">
    <text evidence="7">May play the central regulatory role in sporulation. It may be an element of the effector pathway responsible for the activation of sporulation genes in response to nutritional stress. Spo0A may act in concert with spo0H (a sigma factor) to control the expression of some genes that are critical to the sporulation process.</text>
</comment>
<dbReference type="GO" id="GO:0005829">
    <property type="term" value="C:cytosol"/>
    <property type="evidence" value="ECO:0007669"/>
    <property type="project" value="TreeGrafter"/>
</dbReference>
<dbReference type="PROSITE" id="PS51755">
    <property type="entry name" value="OMPR_PHOB"/>
    <property type="match status" value="1"/>
</dbReference>
<dbReference type="InterPro" id="IPR011006">
    <property type="entry name" value="CheY-like_superfamily"/>
</dbReference>
<evidence type="ECO:0000256" key="7">
    <source>
        <dbReference type="ARBA" id="ARBA00024867"/>
    </source>
</evidence>